<dbReference type="InterPro" id="IPR000551">
    <property type="entry name" value="MerR-type_HTH_dom"/>
</dbReference>
<dbReference type="RefSeq" id="WP_097053760.1">
    <property type="nucleotide sequence ID" value="NZ_OBMM01000012.1"/>
</dbReference>
<dbReference type="PANTHER" id="PTHR30204">
    <property type="entry name" value="REDOX-CYCLING DRUG-SENSING TRANSCRIPTIONAL ACTIVATOR SOXR"/>
    <property type="match status" value="1"/>
</dbReference>
<name>A0A285TY32_9PROT</name>
<sequence>MDDHNSGRRLKRAELAKVTGCHLETIRYYEKIGMMPDPPRSNADYRLYDDTHVSRLRFILRARELGFAMNDIRGLLDLMDGGLHTCSEVKLRTENHLADVRAKIDDLERIEQVLAETAARCSGDDVPECPVLEALSSTSDSSI</sequence>
<dbReference type="SUPFAM" id="SSF46955">
    <property type="entry name" value="Putative DNA-binding domain"/>
    <property type="match status" value="1"/>
</dbReference>
<reference evidence="5 6" key="1">
    <citation type="submission" date="2017-08" db="EMBL/GenBank/DDBJ databases">
        <authorList>
            <person name="de Groot N.N."/>
        </authorList>
    </citation>
    <scope>NUCLEOTIDE SEQUENCE [LARGE SCALE GENOMIC DNA]</scope>
    <source>
        <strain evidence="5 6">USBA 78</strain>
    </source>
</reference>
<dbReference type="AlphaFoldDB" id="A0A285TY32"/>
<dbReference type="InterPro" id="IPR009061">
    <property type="entry name" value="DNA-bd_dom_put_sf"/>
</dbReference>
<evidence type="ECO:0000256" key="1">
    <source>
        <dbReference type="ARBA" id="ARBA00023015"/>
    </source>
</evidence>
<organism evidence="5 6">
    <name type="scientific">Thalassospira xiamenensis</name>
    <dbReference type="NCBI Taxonomy" id="220697"/>
    <lineage>
        <taxon>Bacteria</taxon>
        <taxon>Pseudomonadati</taxon>
        <taxon>Pseudomonadota</taxon>
        <taxon>Alphaproteobacteria</taxon>
        <taxon>Rhodospirillales</taxon>
        <taxon>Thalassospiraceae</taxon>
        <taxon>Thalassospira</taxon>
    </lineage>
</organism>
<evidence type="ECO:0000259" key="4">
    <source>
        <dbReference type="PROSITE" id="PS50937"/>
    </source>
</evidence>
<dbReference type="InterPro" id="IPR015358">
    <property type="entry name" value="Tscrpt_reg_MerR_DNA-bd"/>
</dbReference>
<evidence type="ECO:0000313" key="5">
    <source>
        <dbReference type="EMBL" id="SOC31021.1"/>
    </source>
</evidence>
<dbReference type="CDD" id="cd04785">
    <property type="entry name" value="HTH_CadR-PbrR-like"/>
    <property type="match status" value="1"/>
</dbReference>
<keyword evidence="1" id="KW-0805">Transcription regulation</keyword>
<proteinExistence type="predicted"/>
<dbReference type="InterPro" id="IPR047057">
    <property type="entry name" value="MerR_fam"/>
</dbReference>
<dbReference type="Pfam" id="PF00376">
    <property type="entry name" value="MerR"/>
    <property type="match status" value="1"/>
</dbReference>
<dbReference type="EMBL" id="OBMM01000012">
    <property type="protein sequence ID" value="SOC31021.1"/>
    <property type="molecule type" value="Genomic_DNA"/>
</dbReference>
<dbReference type="Pfam" id="PF09278">
    <property type="entry name" value="MerR-DNA-bind"/>
    <property type="match status" value="1"/>
</dbReference>
<dbReference type="GO" id="GO:0003677">
    <property type="term" value="F:DNA binding"/>
    <property type="evidence" value="ECO:0007669"/>
    <property type="project" value="UniProtKB-KW"/>
</dbReference>
<dbReference type="PRINTS" id="PR00040">
    <property type="entry name" value="HTHMERR"/>
</dbReference>
<evidence type="ECO:0000256" key="3">
    <source>
        <dbReference type="ARBA" id="ARBA00023163"/>
    </source>
</evidence>
<evidence type="ECO:0000256" key="2">
    <source>
        <dbReference type="ARBA" id="ARBA00023125"/>
    </source>
</evidence>
<evidence type="ECO:0000313" key="6">
    <source>
        <dbReference type="Proteomes" id="UP000219068"/>
    </source>
</evidence>
<dbReference type="Gene3D" id="1.10.1660.10">
    <property type="match status" value="1"/>
</dbReference>
<accession>A0A285TY32</accession>
<dbReference type="PROSITE" id="PS50937">
    <property type="entry name" value="HTH_MERR_2"/>
    <property type="match status" value="1"/>
</dbReference>
<dbReference type="Proteomes" id="UP000219068">
    <property type="component" value="Unassembled WGS sequence"/>
</dbReference>
<dbReference type="PROSITE" id="PS00552">
    <property type="entry name" value="HTH_MERR_1"/>
    <property type="match status" value="1"/>
</dbReference>
<gene>
    <name evidence="5" type="ORF">SAMN05428964_1122</name>
</gene>
<protein>
    <submittedName>
        <fullName evidence="5">MerR family transcriptional regulator, mercuric resistance operon regulatory protein</fullName>
    </submittedName>
</protein>
<dbReference type="SMART" id="SM00422">
    <property type="entry name" value="HTH_MERR"/>
    <property type="match status" value="1"/>
</dbReference>
<dbReference type="GO" id="GO:0003700">
    <property type="term" value="F:DNA-binding transcription factor activity"/>
    <property type="evidence" value="ECO:0007669"/>
    <property type="project" value="InterPro"/>
</dbReference>
<dbReference type="PANTHER" id="PTHR30204:SF92">
    <property type="entry name" value="HTH-TYPE TRANSCRIPTIONAL REGULATOR ZNTR"/>
    <property type="match status" value="1"/>
</dbReference>
<keyword evidence="3" id="KW-0804">Transcription</keyword>
<keyword evidence="2" id="KW-0238">DNA-binding</keyword>
<feature type="domain" description="HTH merR-type" evidence="4">
    <location>
        <begin position="14"/>
        <end position="78"/>
    </location>
</feature>